<dbReference type="SUPFAM" id="SSF48726">
    <property type="entry name" value="Immunoglobulin"/>
    <property type="match status" value="1"/>
</dbReference>
<reference evidence="3" key="2">
    <citation type="submission" date="2025-09" db="UniProtKB">
        <authorList>
            <consortium name="Ensembl"/>
        </authorList>
    </citation>
    <scope>IDENTIFICATION</scope>
</reference>
<dbReference type="InterPro" id="IPR050160">
    <property type="entry name" value="MHC/Immunoglobulin"/>
</dbReference>
<dbReference type="Ensembl" id="ENSCRFT00000005122.1">
    <property type="protein sequence ID" value="ENSCRFP00000004928.1"/>
    <property type="gene ID" value="ENSCRFG00000003859.1"/>
</dbReference>
<organism evidence="3 4">
    <name type="scientific">Cyanoderma ruficeps</name>
    <name type="common">rufous-capped babbler</name>
    <dbReference type="NCBI Taxonomy" id="181631"/>
    <lineage>
        <taxon>Eukaryota</taxon>
        <taxon>Metazoa</taxon>
        <taxon>Chordata</taxon>
        <taxon>Craniata</taxon>
        <taxon>Vertebrata</taxon>
        <taxon>Euteleostomi</taxon>
        <taxon>Archelosauria</taxon>
        <taxon>Archosauria</taxon>
        <taxon>Dinosauria</taxon>
        <taxon>Saurischia</taxon>
        <taxon>Theropoda</taxon>
        <taxon>Coelurosauria</taxon>
        <taxon>Aves</taxon>
        <taxon>Neognathae</taxon>
        <taxon>Neoaves</taxon>
        <taxon>Telluraves</taxon>
        <taxon>Australaves</taxon>
        <taxon>Passeriformes</taxon>
        <taxon>Sylvioidea</taxon>
        <taxon>Timaliidae</taxon>
        <taxon>Cyanoderma</taxon>
    </lineage>
</organism>
<evidence type="ECO:0000259" key="2">
    <source>
        <dbReference type="PROSITE" id="PS50835"/>
    </source>
</evidence>
<accession>A0A8C3P5H4</accession>
<keyword evidence="1" id="KW-0472">Membrane</keyword>
<evidence type="ECO:0000313" key="4">
    <source>
        <dbReference type="Proteomes" id="UP000694396"/>
    </source>
</evidence>
<dbReference type="InterPro" id="IPR036179">
    <property type="entry name" value="Ig-like_dom_sf"/>
</dbReference>
<reference evidence="3" key="1">
    <citation type="submission" date="2025-08" db="UniProtKB">
        <authorList>
            <consortium name="Ensembl"/>
        </authorList>
    </citation>
    <scope>IDENTIFICATION</scope>
</reference>
<dbReference type="PANTHER" id="PTHR19944">
    <property type="entry name" value="MHC CLASS II-RELATED"/>
    <property type="match status" value="1"/>
</dbReference>
<dbReference type="InterPro" id="IPR013783">
    <property type="entry name" value="Ig-like_fold"/>
</dbReference>
<keyword evidence="1" id="KW-0812">Transmembrane</keyword>
<dbReference type="PANTHER" id="PTHR19944:SF65">
    <property type="entry name" value="HLA CLASS II HISTOCOMPATIBILITY ANTIGEN, DM BETA CHAIN"/>
    <property type="match status" value="1"/>
</dbReference>
<dbReference type="InterPro" id="IPR007110">
    <property type="entry name" value="Ig-like_dom"/>
</dbReference>
<name>A0A8C3P5H4_9PASS</name>
<feature type="transmembrane region" description="Helical" evidence="1">
    <location>
        <begin position="193"/>
        <end position="216"/>
    </location>
</feature>
<dbReference type="AlphaFoldDB" id="A0A8C3P5H4"/>
<keyword evidence="1" id="KW-1133">Transmembrane helix</keyword>
<evidence type="ECO:0000256" key="1">
    <source>
        <dbReference type="SAM" id="Phobius"/>
    </source>
</evidence>
<dbReference type="SMART" id="SM00407">
    <property type="entry name" value="IGc1"/>
    <property type="match status" value="1"/>
</dbReference>
<evidence type="ECO:0000313" key="3">
    <source>
        <dbReference type="Ensembl" id="ENSCRFP00000004928.1"/>
    </source>
</evidence>
<dbReference type="Proteomes" id="UP000694396">
    <property type="component" value="Unplaced"/>
</dbReference>
<feature type="domain" description="Ig-like" evidence="2">
    <location>
        <begin position="97"/>
        <end position="184"/>
    </location>
</feature>
<keyword evidence="4" id="KW-1185">Reference proteome</keyword>
<dbReference type="Pfam" id="PF07654">
    <property type="entry name" value="C1-set"/>
    <property type="match status" value="1"/>
</dbReference>
<sequence length="244" mass="26462">GDTVRTPAAILGLLEAISAFDTILWPFFTHWRPFCGGHLVTHSRQLQPFWRHLRPFWNHLGAILGTILGPFGHHFGNHFGTILAPFWEPFWDHFAPPQLRIIPERSGPALALTCHAWGFSPAEVTLRWLRNGIVVGDPSGQSRALPVGDGTFWAQATIEVPPGTGDTFACSALHPSLEEPLSVTWAPGLSPNLSLLVGLAVLTLLLGLFLFIFGLCRYLGPGGALGRAGDTQGTPGGHPRDPRP</sequence>
<dbReference type="InterPro" id="IPR003597">
    <property type="entry name" value="Ig_C1-set"/>
</dbReference>
<proteinExistence type="predicted"/>
<protein>
    <recommendedName>
        <fullName evidence="2">Ig-like domain-containing protein</fullName>
    </recommendedName>
</protein>
<dbReference type="PROSITE" id="PS50835">
    <property type="entry name" value="IG_LIKE"/>
    <property type="match status" value="1"/>
</dbReference>
<dbReference type="Gene3D" id="2.60.40.10">
    <property type="entry name" value="Immunoglobulins"/>
    <property type="match status" value="1"/>
</dbReference>